<dbReference type="EMBL" id="MNPJ01000014">
    <property type="protein sequence ID" value="OQS54991.1"/>
    <property type="molecule type" value="Genomic_DNA"/>
</dbReference>
<name>A0A1W0E6W9_9MICR</name>
<keyword evidence="1" id="KW-1133">Transmembrane helix</keyword>
<evidence type="ECO:0000313" key="2">
    <source>
        <dbReference type="EMBL" id="OQS54991.1"/>
    </source>
</evidence>
<keyword evidence="1" id="KW-0812">Transmembrane</keyword>
<accession>A0A1W0E6W9</accession>
<evidence type="ECO:0000256" key="1">
    <source>
        <dbReference type="SAM" id="Phobius"/>
    </source>
</evidence>
<comment type="caution">
    <text evidence="2">The sequence shown here is derived from an EMBL/GenBank/DDBJ whole genome shotgun (WGS) entry which is preliminary data.</text>
</comment>
<gene>
    <name evidence="2" type="ORF">EHP00_1567</name>
</gene>
<keyword evidence="3" id="KW-1185">Reference proteome</keyword>
<organism evidence="2 3">
    <name type="scientific">Ecytonucleospora hepatopenaei</name>
    <dbReference type="NCBI Taxonomy" id="646526"/>
    <lineage>
        <taxon>Eukaryota</taxon>
        <taxon>Fungi</taxon>
        <taxon>Fungi incertae sedis</taxon>
        <taxon>Microsporidia</taxon>
        <taxon>Enterocytozoonidae</taxon>
        <taxon>Ecytonucleospora</taxon>
    </lineage>
</organism>
<proteinExistence type="predicted"/>
<sequence length="359" mass="41255">MFFKSLSVFSFIKHSNFVCCSTNEYQTIDKEIINGLFLPVGFKLLIKNKIKQVLSSEVQKCTADNFKYFLIPLYMRKTYKNQDLEHSLVMEYDQKYFIPKGTEITHNSEKLKLMEDVEVKINSGAFELDDASAFVCVVGGEEITTMNSDYIVSNRAKNQLYQIPTIDHQKPVLTFSHGNISITDASIDKTEKFGLFRKKFKSSTAEMKPQLISFECNDLEKNEILNNKDALLFFKSDFDDVTLIKLIGHVGDPLTLNFKFDATVTNELSFDILHKFKLDLGIAKKPSDPKKPEKPDTALKTKEEEKEKTVAKKMSAVKLSLIIILPIVFIILAGICAFIYYKKAREYKQRLLFKNNIFF</sequence>
<dbReference type="VEuPathDB" id="MicrosporidiaDB:EHP00_1567"/>
<dbReference type="Proteomes" id="UP000192758">
    <property type="component" value="Unassembled WGS sequence"/>
</dbReference>
<reference evidence="2 3" key="1">
    <citation type="journal article" date="2017" name="Environ. Microbiol.">
        <title>Decay of the glycolytic pathway and adaptation to intranuclear parasitism within Enterocytozoonidae microsporidia.</title>
        <authorList>
            <person name="Wiredu Boakye D."/>
            <person name="Jaroenlak P."/>
            <person name="Prachumwat A."/>
            <person name="Williams T.A."/>
            <person name="Bateman K.S."/>
            <person name="Itsathitphaisarn O."/>
            <person name="Sritunyalucksana K."/>
            <person name="Paszkiewicz K.H."/>
            <person name="Moore K.A."/>
            <person name="Stentiford G.D."/>
            <person name="Williams B.A."/>
        </authorList>
    </citation>
    <scope>NUCLEOTIDE SEQUENCE [LARGE SCALE GENOMIC DNA]</scope>
    <source>
        <strain evidence="2 3">TH1</strain>
    </source>
</reference>
<feature type="transmembrane region" description="Helical" evidence="1">
    <location>
        <begin position="319"/>
        <end position="341"/>
    </location>
</feature>
<protein>
    <submittedName>
        <fullName evidence="2">Uncharacterized protein</fullName>
    </submittedName>
</protein>
<evidence type="ECO:0000313" key="3">
    <source>
        <dbReference type="Proteomes" id="UP000192758"/>
    </source>
</evidence>
<keyword evidence="1" id="KW-0472">Membrane</keyword>
<dbReference type="AlphaFoldDB" id="A0A1W0E6W9"/>